<dbReference type="EMBL" id="LYXE01000063">
    <property type="protein sequence ID" value="PDV99711.1"/>
    <property type="molecule type" value="Genomic_DNA"/>
</dbReference>
<dbReference type="RefSeq" id="WP_097651477.1">
    <property type="nucleotide sequence ID" value="NZ_LYXE01000063.1"/>
</dbReference>
<evidence type="ECO:0000256" key="7">
    <source>
        <dbReference type="ARBA" id="ARBA00023012"/>
    </source>
</evidence>
<dbReference type="AlphaFoldDB" id="A0A2H3KQF2"/>
<dbReference type="PROSITE" id="PS50113">
    <property type="entry name" value="PAC"/>
    <property type="match status" value="1"/>
</dbReference>
<dbReference type="OrthoDB" id="138599at2"/>
<dbReference type="InterPro" id="IPR003594">
    <property type="entry name" value="HATPase_dom"/>
</dbReference>
<evidence type="ECO:0000256" key="6">
    <source>
        <dbReference type="ARBA" id="ARBA00022777"/>
    </source>
</evidence>
<name>A0A2H3KQF2_9CHLR</name>
<dbReference type="InterPro" id="IPR003661">
    <property type="entry name" value="HisK_dim/P_dom"/>
</dbReference>
<dbReference type="PROSITE" id="PS50112">
    <property type="entry name" value="PAS"/>
    <property type="match status" value="3"/>
</dbReference>
<dbReference type="SMART" id="SM00086">
    <property type="entry name" value="PAC"/>
    <property type="match status" value="2"/>
</dbReference>
<dbReference type="Gene3D" id="1.10.287.130">
    <property type="match status" value="1"/>
</dbReference>
<keyword evidence="6" id="KW-0418">Kinase</keyword>
<evidence type="ECO:0000256" key="5">
    <source>
        <dbReference type="ARBA" id="ARBA00022679"/>
    </source>
</evidence>
<evidence type="ECO:0000256" key="4">
    <source>
        <dbReference type="ARBA" id="ARBA00022553"/>
    </source>
</evidence>
<reference evidence="13 14" key="1">
    <citation type="submission" date="2016-05" db="EMBL/GenBank/DDBJ databases">
        <authorList>
            <person name="Lavstsen T."/>
            <person name="Jespersen J.S."/>
        </authorList>
    </citation>
    <scope>NUCLEOTIDE SEQUENCE [LARGE SCALE GENOMIC DNA]</scope>
    <source>
        <strain evidence="13 14">B7-9</strain>
    </source>
</reference>
<dbReference type="SUPFAM" id="SSF55874">
    <property type="entry name" value="ATPase domain of HSP90 chaperone/DNA topoisomerase II/histidine kinase"/>
    <property type="match status" value="1"/>
</dbReference>
<feature type="domain" description="PAS" evidence="11">
    <location>
        <begin position="136"/>
        <end position="182"/>
    </location>
</feature>
<evidence type="ECO:0000256" key="9">
    <source>
        <dbReference type="SAM" id="Coils"/>
    </source>
</evidence>
<evidence type="ECO:0000259" key="11">
    <source>
        <dbReference type="PROSITE" id="PS50112"/>
    </source>
</evidence>
<feature type="domain" description="Histidine kinase" evidence="10">
    <location>
        <begin position="432"/>
        <end position="655"/>
    </location>
</feature>
<dbReference type="Proteomes" id="UP000220922">
    <property type="component" value="Unassembled WGS sequence"/>
</dbReference>
<dbReference type="Pfam" id="PF00512">
    <property type="entry name" value="HisKA"/>
    <property type="match status" value="1"/>
</dbReference>
<evidence type="ECO:0000259" key="12">
    <source>
        <dbReference type="PROSITE" id="PS50113"/>
    </source>
</evidence>
<dbReference type="FunFam" id="3.30.565.10:FF:000010">
    <property type="entry name" value="Sensor histidine kinase RcsC"/>
    <property type="match status" value="1"/>
</dbReference>
<feature type="domain" description="PAS" evidence="11">
    <location>
        <begin position="33"/>
        <end position="79"/>
    </location>
</feature>
<dbReference type="PANTHER" id="PTHR43047">
    <property type="entry name" value="TWO-COMPONENT HISTIDINE PROTEIN KINASE"/>
    <property type="match status" value="1"/>
</dbReference>
<dbReference type="InterPro" id="IPR000014">
    <property type="entry name" value="PAS"/>
</dbReference>
<protein>
    <recommendedName>
        <fullName evidence="8">Circadian input-output histidine kinase CikA</fullName>
        <ecNumber evidence="3">2.7.13.3</ecNumber>
    </recommendedName>
</protein>
<dbReference type="PRINTS" id="PR00344">
    <property type="entry name" value="BCTRLSENSOR"/>
</dbReference>
<keyword evidence="4" id="KW-0597">Phosphoprotein</keyword>
<comment type="similarity">
    <text evidence="2">In the N-terminal section; belongs to the phytochrome family.</text>
</comment>
<organism evidence="13 14">
    <name type="scientific">Candidatus Chloroploca asiatica</name>
    <dbReference type="NCBI Taxonomy" id="1506545"/>
    <lineage>
        <taxon>Bacteria</taxon>
        <taxon>Bacillati</taxon>
        <taxon>Chloroflexota</taxon>
        <taxon>Chloroflexia</taxon>
        <taxon>Chloroflexales</taxon>
        <taxon>Chloroflexineae</taxon>
        <taxon>Oscillochloridaceae</taxon>
        <taxon>Candidatus Chloroploca</taxon>
    </lineage>
</organism>
<evidence type="ECO:0000259" key="10">
    <source>
        <dbReference type="PROSITE" id="PS50109"/>
    </source>
</evidence>
<proteinExistence type="inferred from homology"/>
<dbReference type="SMART" id="SM00388">
    <property type="entry name" value="HisKA"/>
    <property type="match status" value="1"/>
</dbReference>
<accession>A0A2H3KQF2</accession>
<dbReference type="Gene3D" id="3.30.450.20">
    <property type="entry name" value="PAS domain"/>
    <property type="match status" value="3"/>
</dbReference>
<dbReference type="GO" id="GO:0005886">
    <property type="term" value="C:plasma membrane"/>
    <property type="evidence" value="ECO:0007669"/>
    <property type="project" value="TreeGrafter"/>
</dbReference>
<evidence type="ECO:0000313" key="13">
    <source>
        <dbReference type="EMBL" id="PDV99711.1"/>
    </source>
</evidence>
<dbReference type="InterPro" id="IPR004358">
    <property type="entry name" value="Sig_transdc_His_kin-like_C"/>
</dbReference>
<dbReference type="SUPFAM" id="SSF47384">
    <property type="entry name" value="Homodimeric domain of signal transducing histidine kinase"/>
    <property type="match status" value="1"/>
</dbReference>
<dbReference type="InterPro" id="IPR013656">
    <property type="entry name" value="PAS_4"/>
</dbReference>
<sequence length="660" mass="74332">MNEQQEYDADATTRFAAIFYHSPIGIVITRIQDSVIVEVNAAWMKIIGYTREEALGRTAMELDLWEEPDQRQRLMDHLDAQGKIDGFEAVLRQKGGGQCHALISGEYLVLKHERFLILQLVDITARKQSELSLRESEERHRLLFETMVQGVVYLHPDGYIIDANPAAQRILGLTLDQLRGRTPRDPRWKAIYENGTPFPGETHPVSIALRTGQPVYNIVMGIYNPLIDKTNWIRINAIPLFKPGNSTAYQVYATFENITERKVAEFALRASEEELRNLNQNLEALVRKRTAEVQDLYDRAPNGYHSLDAEGNILMVNQTELAWLGYTHEELLGQHMSKIIAPHSVPTFQQSFPILKAQGWIKDLEFDLLRKDGTTFPVLVSAIAIPDEAGNFVMSRTTIFDNTERKKAEQAQLLANAEMARALRTKDEFLATMSHELRTPLNAILALSESMLEGLRGSLNERQQEAIHHIEVSGKHLLTLINDILDLSKVEAGRLDLQISPFPVIELCQASMQFVKETARKKQLTLHIEVREEDGKIQLAADPKRLKQVLVNLLSNAVKFTPSGGQVTLKAGVSADQTGFYFAVRDTGMGIQPEDMQRLFQPFTQLDGGLRRQHDGTGLGLTLVRRLAELHGGTVTVESMFGQGSCFTVMLPYQRCKPTS</sequence>
<dbReference type="InterPro" id="IPR000700">
    <property type="entry name" value="PAS-assoc_C"/>
</dbReference>
<dbReference type="GO" id="GO:0009927">
    <property type="term" value="F:histidine phosphotransfer kinase activity"/>
    <property type="evidence" value="ECO:0007669"/>
    <property type="project" value="TreeGrafter"/>
</dbReference>
<dbReference type="InterPro" id="IPR036890">
    <property type="entry name" value="HATPase_C_sf"/>
</dbReference>
<evidence type="ECO:0000313" key="14">
    <source>
        <dbReference type="Proteomes" id="UP000220922"/>
    </source>
</evidence>
<gene>
    <name evidence="13" type="ORF">A9Q02_00370</name>
</gene>
<dbReference type="SMART" id="SM00387">
    <property type="entry name" value="HATPase_c"/>
    <property type="match status" value="1"/>
</dbReference>
<comment type="caution">
    <text evidence="13">The sequence shown here is derived from an EMBL/GenBank/DDBJ whole genome shotgun (WGS) entry which is preliminary data.</text>
</comment>
<dbReference type="InterPro" id="IPR001610">
    <property type="entry name" value="PAC"/>
</dbReference>
<dbReference type="Gene3D" id="3.30.565.10">
    <property type="entry name" value="Histidine kinase-like ATPase, C-terminal domain"/>
    <property type="match status" value="1"/>
</dbReference>
<keyword evidence="14" id="KW-1185">Reference proteome</keyword>
<feature type="domain" description="PAC" evidence="12">
    <location>
        <begin position="362"/>
        <end position="414"/>
    </location>
</feature>
<dbReference type="Pfam" id="PF08448">
    <property type="entry name" value="PAS_4"/>
    <property type="match status" value="1"/>
</dbReference>
<keyword evidence="9" id="KW-0175">Coiled coil</keyword>
<dbReference type="InterPro" id="IPR036097">
    <property type="entry name" value="HisK_dim/P_sf"/>
</dbReference>
<evidence type="ECO:0000256" key="1">
    <source>
        <dbReference type="ARBA" id="ARBA00000085"/>
    </source>
</evidence>
<dbReference type="Pfam" id="PF02518">
    <property type="entry name" value="HATPase_c"/>
    <property type="match status" value="1"/>
</dbReference>
<evidence type="ECO:0000256" key="8">
    <source>
        <dbReference type="ARBA" id="ARBA00074306"/>
    </source>
</evidence>
<keyword evidence="5" id="KW-0808">Transferase</keyword>
<dbReference type="CDD" id="cd16922">
    <property type="entry name" value="HATPase_EvgS-ArcB-TorS-like"/>
    <property type="match status" value="1"/>
</dbReference>
<dbReference type="SMART" id="SM00091">
    <property type="entry name" value="PAS"/>
    <property type="match status" value="3"/>
</dbReference>
<dbReference type="InterPro" id="IPR035965">
    <property type="entry name" value="PAS-like_dom_sf"/>
</dbReference>
<feature type="domain" description="PAS" evidence="11">
    <location>
        <begin position="289"/>
        <end position="352"/>
    </location>
</feature>
<dbReference type="PROSITE" id="PS50109">
    <property type="entry name" value="HIS_KIN"/>
    <property type="match status" value="1"/>
</dbReference>
<dbReference type="CDD" id="cd00130">
    <property type="entry name" value="PAS"/>
    <property type="match status" value="3"/>
</dbReference>
<dbReference type="Pfam" id="PF13426">
    <property type="entry name" value="PAS_9"/>
    <property type="match status" value="2"/>
</dbReference>
<dbReference type="GO" id="GO:0000155">
    <property type="term" value="F:phosphorelay sensor kinase activity"/>
    <property type="evidence" value="ECO:0007669"/>
    <property type="project" value="InterPro"/>
</dbReference>
<dbReference type="SUPFAM" id="SSF55785">
    <property type="entry name" value="PYP-like sensor domain (PAS domain)"/>
    <property type="match status" value="3"/>
</dbReference>
<dbReference type="NCBIfam" id="TIGR00229">
    <property type="entry name" value="sensory_box"/>
    <property type="match status" value="3"/>
</dbReference>
<evidence type="ECO:0000256" key="3">
    <source>
        <dbReference type="ARBA" id="ARBA00012438"/>
    </source>
</evidence>
<dbReference type="EC" id="2.7.13.3" evidence="3"/>
<keyword evidence="7" id="KW-0902">Two-component regulatory system</keyword>
<feature type="coiled-coil region" evidence="9">
    <location>
        <begin position="261"/>
        <end position="295"/>
    </location>
</feature>
<dbReference type="PANTHER" id="PTHR43047:SF63">
    <property type="entry name" value="HISTIDINE KINASE"/>
    <property type="match status" value="1"/>
</dbReference>
<dbReference type="CDD" id="cd00082">
    <property type="entry name" value="HisKA"/>
    <property type="match status" value="1"/>
</dbReference>
<dbReference type="InterPro" id="IPR005467">
    <property type="entry name" value="His_kinase_dom"/>
</dbReference>
<comment type="catalytic activity">
    <reaction evidence="1">
        <text>ATP + protein L-histidine = ADP + protein N-phospho-L-histidine.</text>
        <dbReference type="EC" id="2.7.13.3"/>
    </reaction>
</comment>
<evidence type="ECO:0000256" key="2">
    <source>
        <dbReference type="ARBA" id="ARBA00006402"/>
    </source>
</evidence>